<name>A0A8S5TCB1_9CAUD</name>
<dbReference type="Pfam" id="PF20911">
    <property type="entry name" value="GP7"/>
    <property type="match status" value="1"/>
</dbReference>
<sequence>MADVFSGMTPVTMAEWQSLVPDSDVAKKVFIQTVRDYQPFFDRATMVRGNDGQGMKGTLADKYPEGQLVGINEGWDASTPTGRAVRYPSCIARDRSVIGKLQLERMPEKDRAPYRARKDQMFTRGLTRGMVKRVFQGNPDKDPRDCLGLANIVLPDKDNGAWKNSIIDAGGTVASGSTSTLTSIYFVNWHPEEMTLFFPENGGAAGISVEVQKSPIYVPDANGKMFPAYVTEFGYDLGVFAGNPENIVRIANVDTSKITTAKGAADLLKLFVEARHRLRTDDFSHVGIYCTDQVGMIYDLQLLEKTKYTLEYKTFGKREGMLSFGGIPIYQYGTDVLNASESAITIS</sequence>
<organism evidence="1">
    <name type="scientific">Podoviridae sp. ctlMy11</name>
    <dbReference type="NCBI Taxonomy" id="2827746"/>
    <lineage>
        <taxon>Viruses</taxon>
        <taxon>Duplodnaviria</taxon>
        <taxon>Heunggongvirae</taxon>
        <taxon>Uroviricota</taxon>
        <taxon>Caudoviricetes</taxon>
    </lineage>
</organism>
<dbReference type="InterPro" id="IPR048813">
    <property type="entry name" value="GP7-like"/>
</dbReference>
<proteinExistence type="predicted"/>
<protein>
    <submittedName>
        <fullName evidence="1">Major capsid protein</fullName>
    </submittedName>
</protein>
<dbReference type="EMBL" id="BK032800">
    <property type="protein sequence ID" value="DAF60948.1"/>
    <property type="molecule type" value="Genomic_DNA"/>
</dbReference>
<dbReference type="NCBIfam" id="NF045672">
    <property type="entry name" value="MCP_gp7_epsi_15"/>
    <property type="match status" value="1"/>
</dbReference>
<reference evidence="1" key="1">
    <citation type="journal article" date="2021" name="Proc. Natl. Acad. Sci. U.S.A.">
        <title>A Catalog of Tens of Thousands of Viruses from Human Metagenomes Reveals Hidden Associations with Chronic Diseases.</title>
        <authorList>
            <person name="Tisza M.J."/>
            <person name="Buck C.B."/>
        </authorList>
    </citation>
    <scope>NUCLEOTIDE SEQUENCE</scope>
    <source>
        <strain evidence="1">CtlMy11</strain>
    </source>
</reference>
<evidence type="ECO:0000313" key="1">
    <source>
        <dbReference type="EMBL" id="DAF60948.1"/>
    </source>
</evidence>
<accession>A0A8S5TCB1</accession>